<feature type="region of interest" description="Disordered" evidence="1">
    <location>
        <begin position="1"/>
        <end position="34"/>
    </location>
</feature>
<comment type="caution">
    <text evidence="2">The sequence shown here is derived from an EMBL/GenBank/DDBJ whole genome shotgun (WGS) entry which is preliminary data.</text>
</comment>
<organism evidence="2 3">
    <name type="scientific">Cellulomonas carbonis T26</name>
    <dbReference type="NCBI Taxonomy" id="947969"/>
    <lineage>
        <taxon>Bacteria</taxon>
        <taxon>Bacillati</taxon>
        <taxon>Actinomycetota</taxon>
        <taxon>Actinomycetes</taxon>
        <taxon>Micrococcales</taxon>
        <taxon>Cellulomonadaceae</taxon>
        <taxon>Cellulomonas</taxon>
    </lineage>
</organism>
<feature type="compositionally biased region" description="Basic and acidic residues" evidence="1">
    <location>
        <begin position="17"/>
        <end position="34"/>
    </location>
</feature>
<evidence type="ECO:0000256" key="1">
    <source>
        <dbReference type="SAM" id="MobiDB-lite"/>
    </source>
</evidence>
<gene>
    <name evidence="2" type="ORF">N868_08175</name>
</gene>
<dbReference type="Proteomes" id="UP000029839">
    <property type="component" value="Unassembled WGS sequence"/>
</dbReference>
<evidence type="ECO:0000313" key="2">
    <source>
        <dbReference type="EMBL" id="KGM11640.1"/>
    </source>
</evidence>
<sequence>MTAPDLARPLTGRRTAHRDEVVPDAAPTDRSHDHQDFLLHGSFPVVDRFGVDTLTVRGPIAPAALTSMPRQRVRREVDLATGEVFEVQTSAEFWLPEGYRLRADTRRGGPEARVEFSVPRMLHGDNRLPASPEDVVRVVQKVHSDLSNRLTWMCPAEDLEVVRVDLARDFEAVDGAAALLRDLFDERGLRSGNVAYGAPSGGVQTLERPTTRWRGRLYDRHAHYMHKARGQARDEMLALAAADRGVVRFELELKGEEARRRGIDRVTDLLTAPLRAVAEEYFYGRCRFGRVVAGPRLQLQAGLDALLAAKLKGKTTAIIGQLLLDAYGFEPTAHAKTADEYRGHATRAGLTPGDLLRADRRAVRLDFARGTVVPVPSG</sequence>
<protein>
    <submittedName>
        <fullName evidence="2">Uncharacterized protein</fullName>
    </submittedName>
</protein>
<keyword evidence="3" id="KW-1185">Reference proteome</keyword>
<dbReference type="AlphaFoldDB" id="A0A0A0BUJ4"/>
<accession>A0A0A0BUJ4</accession>
<dbReference type="EMBL" id="AXCY01000017">
    <property type="protein sequence ID" value="KGM11640.1"/>
    <property type="molecule type" value="Genomic_DNA"/>
</dbReference>
<proteinExistence type="predicted"/>
<reference evidence="2 3" key="1">
    <citation type="submission" date="2013-08" db="EMBL/GenBank/DDBJ databases">
        <title>Genome sequencing of Cellulomonas carbonis T26.</title>
        <authorList>
            <person name="Chen F."/>
            <person name="Li Y."/>
            <person name="Wang G."/>
        </authorList>
    </citation>
    <scope>NUCLEOTIDE SEQUENCE [LARGE SCALE GENOMIC DNA]</scope>
    <source>
        <strain evidence="2 3">T26</strain>
    </source>
</reference>
<reference evidence="2 3" key="2">
    <citation type="journal article" date="2015" name="Stand. Genomic Sci.">
        <title>Draft genome sequence of Cellulomonas carbonis T26(T) and comparative analysis of six Cellulomonas genomes.</title>
        <authorList>
            <person name="Zhuang W."/>
            <person name="Zhang S."/>
            <person name="Xia X."/>
            <person name="Wang G."/>
        </authorList>
    </citation>
    <scope>NUCLEOTIDE SEQUENCE [LARGE SCALE GENOMIC DNA]</scope>
    <source>
        <strain evidence="2 3">T26</strain>
    </source>
</reference>
<name>A0A0A0BUJ4_9CELL</name>
<evidence type="ECO:0000313" key="3">
    <source>
        <dbReference type="Proteomes" id="UP000029839"/>
    </source>
</evidence>